<dbReference type="EMBL" id="JBBPBM010000011">
    <property type="protein sequence ID" value="KAK8563316.1"/>
    <property type="molecule type" value="Genomic_DNA"/>
</dbReference>
<name>A0ABR2EN45_9ROSI</name>
<dbReference type="InterPro" id="IPR039607">
    <property type="entry name" value="VQ_8/17/18/20/21/25"/>
</dbReference>
<evidence type="ECO:0000256" key="1">
    <source>
        <dbReference type="SAM" id="MobiDB-lite"/>
    </source>
</evidence>
<accession>A0ABR2EN45</accession>
<reference evidence="3 4" key="1">
    <citation type="journal article" date="2024" name="G3 (Bethesda)">
        <title>Genome assembly of Hibiscus sabdariffa L. provides insights into metabolisms of medicinal natural products.</title>
        <authorList>
            <person name="Kim T."/>
        </authorList>
    </citation>
    <scope>NUCLEOTIDE SEQUENCE [LARGE SCALE GENOMIC DNA]</scope>
    <source>
        <strain evidence="3">TK-2024</strain>
        <tissue evidence="3">Old leaves</tissue>
    </source>
</reference>
<protein>
    <recommendedName>
        <fullName evidence="2">VQ domain-containing protein</fullName>
    </recommendedName>
</protein>
<keyword evidence="4" id="KW-1185">Reference proteome</keyword>
<dbReference type="PANTHER" id="PTHR33143:SF3">
    <property type="entry name" value="VQ MOTIF-CONTAINING PROTEIN 17-RELATED"/>
    <property type="match status" value="1"/>
</dbReference>
<dbReference type="InterPro" id="IPR008889">
    <property type="entry name" value="VQ"/>
</dbReference>
<dbReference type="Pfam" id="PF05678">
    <property type="entry name" value="VQ"/>
    <property type="match status" value="1"/>
</dbReference>
<proteinExistence type="predicted"/>
<feature type="region of interest" description="Disordered" evidence="1">
    <location>
        <begin position="1"/>
        <end position="21"/>
    </location>
</feature>
<sequence>MMMKETRMPRSSSTPAAVSKAKPKIRIIHVCAPEIITTDVANFRELVQTLTGKPPQETRKWSPEEGLKPEKKGIQVVS</sequence>
<comment type="caution">
    <text evidence="3">The sequence shown here is derived from an EMBL/GenBank/DDBJ whole genome shotgun (WGS) entry which is preliminary data.</text>
</comment>
<gene>
    <name evidence="3" type="ORF">V6N12_035466</name>
</gene>
<feature type="region of interest" description="Disordered" evidence="1">
    <location>
        <begin position="51"/>
        <end position="78"/>
    </location>
</feature>
<feature type="compositionally biased region" description="Basic and acidic residues" evidence="1">
    <location>
        <begin position="56"/>
        <end position="78"/>
    </location>
</feature>
<evidence type="ECO:0000259" key="2">
    <source>
        <dbReference type="Pfam" id="PF05678"/>
    </source>
</evidence>
<dbReference type="Proteomes" id="UP001472677">
    <property type="component" value="Unassembled WGS sequence"/>
</dbReference>
<evidence type="ECO:0000313" key="4">
    <source>
        <dbReference type="Proteomes" id="UP001472677"/>
    </source>
</evidence>
<organism evidence="3 4">
    <name type="scientific">Hibiscus sabdariffa</name>
    <name type="common">roselle</name>
    <dbReference type="NCBI Taxonomy" id="183260"/>
    <lineage>
        <taxon>Eukaryota</taxon>
        <taxon>Viridiplantae</taxon>
        <taxon>Streptophyta</taxon>
        <taxon>Embryophyta</taxon>
        <taxon>Tracheophyta</taxon>
        <taxon>Spermatophyta</taxon>
        <taxon>Magnoliopsida</taxon>
        <taxon>eudicotyledons</taxon>
        <taxon>Gunneridae</taxon>
        <taxon>Pentapetalae</taxon>
        <taxon>rosids</taxon>
        <taxon>malvids</taxon>
        <taxon>Malvales</taxon>
        <taxon>Malvaceae</taxon>
        <taxon>Malvoideae</taxon>
        <taxon>Hibiscus</taxon>
    </lineage>
</organism>
<evidence type="ECO:0000313" key="3">
    <source>
        <dbReference type="EMBL" id="KAK8563316.1"/>
    </source>
</evidence>
<dbReference type="PANTHER" id="PTHR33143">
    <property type="entry name" value="F16F4.1 PROTEIN-RELATED"/>
    <property type="match status" value="1"/>
</dbReference>
<feature type="domain" description="VQ" evidence="2">
    <location>
        <begin position="33"/>
        <end position="56"/>
    </location>
</feature>